<comment type="caution">
    <text evidence="4">The sequence shown here is derived from an EMBL/GenBank/DDBJ whole genome shotgun (WGS) entry which is preliminary data.</text>
</comment>
<name>A0A2H0W429_9BACT</name>
<dbReference type="PANTHER" id="PTHR30121">
    <property type="entry name" value="UNCHARACTERIZED PROTEIN YJGR-RELATED"/>
    <property type="match status" value="1"/>
</dbReference>
<accession>A0A2H0W429</accession>
<dbReference type="InterPro" id="IPR019476">
    <property type="entry name" value="T4SS_TraD_DNA-bd"/>
</dbReference>
<dbReference type="InterPro" id="IPR027417">
    <property type="entry name" value="P-loop_NTPase"/>
</dbReference>
<evidence type="ECO:0000256" key="1">
    <source>
        <dbReference type="SAM" id="Phobius"/>
    </source>
</evidence>
<dbReference type="SUPFAM" id="SSF52540">
    <property type="entry name" value="P-loop containing nucleoside triphosphate hydrolases"/>
    <property type="match status" value="1"/>
</dbReference>
<dbReference type="AlphaFoldDB" id="A0A2H0W429"/>
<dbReference type="Pfam" id="PF10412">
    <property type="entry name" value="TrwB_AAD_bind"/>
    <property type="match status" value="1"/>
</dbReference>
<dbReference type="PANTHER" id="PTHR30121:SF6">
    <property type="entry name" value="SLR6007 PROTEIN"/>
    <property type="match status" value="1"/>
</dbReference>
<dbReference type="Pfam" id="PF26449">
    <property type="entry name" value="DUF8128"/>
    <property type="match status" value="1"/>
</dbReference>
<evidence type="ECO:0000259" key="2">
    <source>
        <dbReference type="Pfam" id="PF10412"/>
    </source>
</evidence>
<evidence type="ECO:0000313" key="4">
    <source>
        <dbReference type="EMBL" id="PIS06064.1"/>
    </source>
</evidence>
<dbReference type="CDD" id="cd01127">
    <property type="entry name" value="TrwB_TraG_TraD_VirD4"/>
    <property type="match status" value="1"/>
</dbReference>
<gene>
    <name evidence="4" type="ORF">COT80_04855</name>
</gene>
<dbReference type="InterPro" id="IPR058441">
    <property type="entry name" value="DUF8128"/>
</dbReference>
<feature type="transmembrane region" description="Helical" evidence="1">
    <location>
        <begin position="22"/>
        <end position="43"/>
    </location>
</feature>
<feature type="domain" description="Type IV secretion system coupling protein TraD DNA-binding" evidence="2">
    <location>
        <begin position="425"/>
        <end position="746"/>
    </location>
</feature>
<feature type="domain" description="DUF8128" evidence="3">
    <location>
        <begin position="107"/>
        <end position="389"/>
    </location>
</feature>
<dbReference type="EMBL" id="PEZY01000012">
    <property type="protein sequence ID" value="PIS06064.1"/>
    <property type="molecule type" value="Genomic_DNA"/>
</dbReference>
<dbReference type="Proteomes" id="UP000229056">
    <property type="component" value="Unassembled WGS sequence"/>
</dbReference>
<proteinExistence type="predicted"/>
<organism evidence="4 5">
    <name type="scientific">Candidatus Buchananbacteria bacterium CG10_big_fil_rev_8_21_14_0_10_33_19</name>
    <dbReference type="NCBI Taxonomy" id="1974525"/>
    <lineage>
        <taxon>Bacteria</taxon>
        <taxon>Candidatus Buchananiibacteriota</taxon>
    </lineage>
</organism>
<evidence type="ECO:0000313" key="5">
    <source>
        <dbReference type="Proteomes" id="UP000229056"/>
    </source>
</evidence>
<keyword evidence="1" id="KW-0812">Transmembrane</keyword>
<evidence type="ECO:0000259" key="3">
    <source>
        <dbReference type="Pfam" id="PF26449"/>
    </source>
</evidence>
<dbReference type="InterPro" id="IPR051162">
    <property type="entry name" value="T4SS_component"/>
</dbReference>
<reference evidence="5" key="1">
    <citation type="submission" date="2017-09" db="EMBL/GenBank/DDBJ databases">
        <title>Depth-based differentiation of microbial function through sediment-hosted aquifers and enrichment of novel symbionts in the deep terrestrial subsurface.</title>
        <authorList>
            <person name="Probst A.J."/>
            <person name="Ladd B."/>
            <person name="Jarett J.K."/>
            <person name="Geller-Mcgrath D.E."/>
            <person name="Sieber C.M.K."/>
            <person name="Emerson J.B."/>
            <person name="Anantharaman K."/>
            <person name="Thomas B.C."/>
            <person name="Malmstrom R."/>
            <person name="Stieglmeier M."/>
            <person name="Klingl A."/>
            <person name="Woyke T."/>
            <person name="Ryan C.M."/>
            <person name="Banfield J.F."/>
        </authorList>
    </citation>
    <scope>NUCLEOTIDE SEQUENCE [LARGE SCALE GENOMIC DNA]</scope>
</reference>
<dbReference type="Gene3D" id="3.40.50.300">
    <property type="entry name" value="P-loop containing nucleotide triphosphate hydrolases"/>
    <property type="match status" value="2"/>
</dbReference>
<sequence>MDFGLQDQNITLDFQPGILNQVLVYLVVILVVVVIFVVVLFLIRKMFRSSKLVPHNYRKRIFVLTVPKRQLEDDDKRKDIKEILSGVDNLYANLGGMRVQRGFRSWLYGRHDTWSFEIVVGLDSLITFYIAIPHYLVEHISQQLLSQYPHLQIEEVDDYNIFGPSGVASAGYLRLTKDKMLPILTYKHMDIDPLVNVLSNLSKLPDGQTAALQFVMRSAKASWRNRGIKVAAEMHRGKTFKQAAAIASSGGSGNILGKPSDWFYNNKDSEKLPQEVYRSTPMEEEMIKLISEKASKAGMDVNIRIISFSPTELQSKEIIKQIANAYAQYSSYENANSFKAVIKGSVNRIVEDFIYRNFDEKNGLVLNTEEMTSLWHLPIPGMEVPKVRWLMARRLSPPLNMPNTGLLLGENSYRGHKTPVYLKEADRRRHTYIIGMTGTGKSWFQANLAIQDIRNGHGVCVVDPHGSLVEDILPYIPRERLEDVIIFDPSDIKRPIGLNMLEARTQQEMDFAASEMISIFYKLLPDPAMAGPMFEHYMRNALLVLMADLENPGTLVELARLFTDKDFRTEKLKHVTDIMVKDFWEREYEASQRGSSAADMLSYVISKTGRFVENEMMRNIIGQPKSGINFRQIMDEKKILLINLSKGKVGETNSNLLGLIAVAKLQMAALARADMPEDQRSDFYLYIDEFQNFITDSISIILAEARKYKLNLIIGHQYIAQLNQGGDTKVKDAVFGNVGNIVCFRIGVDDSEVMAKQLAPEVSEYDLLNVEKFNAYVRLLVDNTATSTFNMACFPLPSDADYKMVVHLKELSKVKYGKDKSMVERDIINRSKIGQLGKPPIESLRDRLNKQ</sequence>
<keyword evidence="1" id="KW-0472">Membrane</keyword>
<keyword evidence="1" id="KW-1133">Transmembrane helix</keyword>
<protein>
    <submittedName>
        <fullName evidence="4">Uncharacterized protein</fullName>
    </submittedName>
</protein>